<evidence type="ECO:0000259" key="5">
    <source>
        <dbReference type="PROSITE" id="PS51464"/>
    </source>
</evidence>
<evidence type="ECO:0000256" key="1">
    <source>
        <dbReference type="ARBA" id="ARBA00023015"/>
    </source>
</evidence>
<dbReference type="AlphaFoldDB" id="A0A1H3WTH4"/>
<dbReference type="GO" id="GO:0003677">
    <property type="term" value="F:DNA binding"/>
    <property type="evidence" value="ECO:0007669"/>
    <property type="project" value="UniProtKB-KW"/>
</dbReference>
<dbReference type="InterPro" id="IPR001347">
    <property type="entry name" value="SIS_dom"/>
</dbReference>
<dbReference type="PANTHER" id="PTHR30514">
    <property type="entry name" value="GLUCOKINASE"/>
    <property type="match status" value="1"/>
</dbReference>
<dbReference type="PROSITE" id="PS51071">
    <property type="entry name" value="HTH_RPIR"/>
    <property type="match status" value="1"/>
</dbReference>
<feature type="domain" description="SIS" evidence="5">
    <location>
        <begin position="107"/>
        <end position="251"/>
    </location>
</feature>
<dbReference type="Gene3D" id="1.10.10.10">
    <property type="entry name" value="Winged helix-like DNA-binding domain superfamily/Winged helix DNA-binding domain"/>
    <property type="match status" value="1"/>
</dbReference>
<dbReference type="EMBL" id="FNRK01000001">
    <property type="protein sequence ID" value="SDZ89498.1"/>
    <property type="molecule type" value="Genomic_DNA"/>
</dbReference>
<keyword evidence="2" id="KW-0238">DNA-binding</keyword>
<protein>
    <submittedName>
        <fullName evidence="6">Transcriptional regulator, RpiR family</fullName>
    </submittedName>
</protein>
<dbReference type="Pfam" id="PF01418">
    <property type="entry name" value="HTH_6"/>
    <property type="match status" value="1"/>
</dbReference>
<organism evidence="6 7">
    <name type="scientific">Eubacterium aggregans</name>
    <dbReference type="NCBI Taxonomy" id="81409"/>
    <lineage>
        <taxon>Bacteria</taxon>
        <taxon>Bacillati</taxon>
        <taxon>Bacillota</taxon>
        <taxon>Clostridia</taxon>
        <taxon>Eubacteriales</taxon>
        <taxon>Eubacteriaceae</taxon>
        <taxon>Eubacterium</taxon>
    </lineage>
</organism>
<dbReference type="GO" id="GO:0097367">
    <property type="term" value="F:carbohydrate derivative binding"/>
    <property type="evidence" value="ECO:0007669"/>
    <property type="project" value="InterPro"/>
</dbReference>
<dbReference type="Pfam" id="PF01380">
    <property type="entry name" value="SIS"/>
    <property type="match status" value="1"/>
</dbReference>
<evidence type="ECO:0000256" key="2">
    <source>
        <dbReference type="ARBA" id="ARBA00023125"/>
    </source>
</evidence>
<dbReference type="Proteomes" id="UP000199394">
    <property type="component" value="Unassembled WGS sequence"/>
</dbReference>
<evidence type="ECO:0000313" key="7">
    <source>
        <dbReference type="Proteomes" id="UP000199394"/>
    </source>
</evidence>
<dbReference type="InterPro" id="IPR036388">
    <property type="entry name" value="WH-like_DNA-bd_sf"/>
</dbReference>
<dbReference type="InterPro" id="IPR047640">
    <property type="entry name" value="RpiR-like"/>
</dbReference>
<name>A0A1H3WTH4_9FIRM</name>
<dbReference type="InterPro" id="IPR009057">
    <property type="entry name" value="Homeodomain-like_sf"/>
</dbReference>
<sequence length="252" mass="29127">MNLDTQVKLHFHELTPNDYDIWQYICDHREECRNGTISQLATACHVSSAAITRFTKKVGLSGFSELKVALKWQEDSRPVLEENLIERCFQDYELTMDYLKGRDYTDVFALIDQSKRIFAFGTGEVQRHAAKELKRLFLNVYRQVYTIEGENEFSAAIKCAGEGDLFIVFSLSGNNVLTNEKVRRLRERGTKILSVTSYEDNALKKISEANICYYNHCVLRGRTPGTDCHLSAQFFLISEIVYLKYLEHLNPR</sequence>
<keyword evidence="7" id="KW-1185">Reference proteome</keyword>
<evidence type="ECO:0000259" key="4">
    <source>
        <dbReference type="PROSITE" id="PS51071"/>
    </source>
</evidence>
<keyword evidence="3" id="KW-0804">Transcription</keyword>
<dbReference type="RefSeq" id="WP_090303992.1">
    <property type="nucleotide sequence ID" value="NZ_FNRK01000001.1"/>
</dbReference>
<keyword evidence="1" id="KW-0805">Transcription regulation</keyword>
<proteinExistence type="predicted"/>
<gene>
    <name evidence="6" type="ORF">SAMN04515656_10136</name>
</gene>
<dbReference type="OrthoDB" id="3684496at2"/>
<reference evidence="6 7" key="1">
    <citation type="submission" date="2016-10" db="EMBL/GenBank/DDBJ databases">
        <authorList>
            <person name="de Groot N.N."/>
        </authorList>
    </citation>
    <scope>NUCLEOTIDE SEQUENCE [LARGE SCALE GENOMIC DNA]</scope>
    <source>
        <strain evidence="6 7">SR12</strain>
    </source>
</reference>
<dbReference type="InterPro" id="IPR000281">
    <property type="entry name" value="HTH_RpiR"/>
</dbReference>
<dbReference type="GO" id="GO:1901135">
    <property type="term" value="P:carbohydrate derivative metabolic process"/>
    <property type="evidence" value="ECO:0007669"/>
    <property type="project" value="InterPro"/>
</dbReference>
<dbReference type="SUPFAM" id="SSF53697">
    <property type="entry name" value="SIS domain"/>
    <property type="match status" value="1"/>
</dbReference>
<dbReference type="InterPro" id="IPR035472">
    <property type="entry name" value="RpiR-like_SIS"/>
</dbReference>
<dbReference type="InterPro" id="IPR046348">
    <property type="entry name" value="SIS_dom_sf"/>
</dbReference>
<accession>A0A1H3WTH4</accession>
<dbReference type="PROSITE" id="PS51464">
    <property type="entry name" value="SIS"/>
    <property type="match status" value="1"/>
</dbReference>
<dbReference type="CDD" id="cd05013">
    <property type="entry name" value="SIS_RpiR"/>
    <property type="match status" value="1"/>
</dbReference>
<dbReference type="STRING" id="81409.SAMN04515656_10136"/>
<feature type="domain" description="HTH rpiR-type" evidence="4">
    <location>
        <begin position="1"/>
        <end position="77"/>
    </location>
</feature>
<evidence type="ECO:0000313" key="6">
    <source>
        <dbReference type="EMBL" id="SDZ89498.1"/>
    </source>
</evidence>
<dbReference type="GO" id="GO:0003700">
    <property type="term" value="F:DNA-binding transcription factor activity"/>
    <property type="evidence" value="ECO:0007669"/>
    <property type="project" value="InterPro"/>
</dbReference>
<evidence type="ECO:0000256" key="3">
    <source>
        <dbReference type="ARBA" id="ARBA00023163"/>
    </source>
</evidence>
<dbReference type="SUPFAM" id="SSF46689">
    <property type="entry name" value="Homeodomain-like"/>
    <property type="match status" value="1"/>
</dbReference>
<dbReference type="PANTHER" id="PTHR30514:SF1">
    <property type="entry name" value="HTH-TYPE TRANSCRIPTIONAL REGULATOR HEXR-RELATED"/>
    <property type="match status" value="1"/>
</dbReference>
<dbReference type="Gene3D" id="3.40.50.10490">
    <property type="entry name" value="Glucose-6-phosphate isomerase like protein, domain 1"/>
    <property type="match status" value="1"/>
</dbReference>